<keyword evidence="3" id="KW-1185">Reference proteome</keyword>
<comment type="caution">
    <text evidence="2">The sequence shown here is derived from an EMBL/GenBank/DDBJ whole genome shotgun (WGS) entry which is preliminary data.</text>
</comment>
<proteinExistence type="predicted"/>
<organism evidence="2 3">
    <name type="scientific">Albugo candida</name>
    <dbReference type="NCBI Taxonomy" id="65357"/>
    <lineage>
        <taxon>Eukaryota</taxon>
        <taxon>Sar</taxon>
        <taxon>Stramenopiles</taxon>
        <taxon>Oomycota</taxon>
        <taxon>Peronosporomycetes</taxon>
        <taxon>Albuginales</taxon>
        <taxon>Albuginaceae</taxon>
        <taxon>Albugo</taxon>
    </lineage>
</organism>
<dbReference type="InParanoid" id="A0A024G580"/>
<keyword evidence="1" id="KW-1133">Transmembrane helix</keyword>
<dbReference type="EMBL" id="CAIX01000026">
    <property type="protein sequence ID" value="CCI41886.1"/>
    <property type="molecule type" value="Genomic_DNA"/>
</dbReference>
<gene>
    <name evidence="2" type="ORF">BN9_026700</name>
</gene>
<protein>
    <submittedName>
        <fullName evidence="2">Uncharacterized protein</fullName>
    </submittedName>
</protein>
<evidence type="ECO:0000256" key="1">
    <source>
        <dbReference type="SAM" id="Phobius"/>
    </source>
</evidence>
<accession>A0A024G580</accession>
<dbReference type="Proteomes" id="UP000053237">
    <property type="component" value="Unassembled WGS sequence"/>
</dbReference>
<keyword evidence="1" id="KW-0812">Transmembrane</keyword>
<reference evidence="2 3" key="1">
    <citation type="submission" date="2012-05" db="EMBL/GenBank/DDBJ databases">
        <title>Recombination and specialization in a pathogen metapopulation.</title>
        <authorList>
            <person name="Gardiner A."/>
            <person name="Kemen E."/>
            <person name="Schultz-Larsen T."/>
            <person name="MacLean D."/>
            <person name="Van Oosterhout C."/>
            <person name="Jones J.D.G."/>
        </authorList>
    </citation>
    <scope>NUCLEOTIDE SEQUENCE [LARGE SCALE GENOMIC DNA]</scope>
    <source>
        <strain evidence="2 3">Ac Nc2</strain>
    </source>
</reference>
<name>A0A024G580_9STRA</name>
<sequence>MNARLVSVQLNLTGEVEKQTSPPLGPSSKVSITFSKQINSATLIAQLYVNALLRSYGYVMFSLAGSILMMIVSRPFCWRNCCIPAHYDNVIRYHAYTLLKLHD</sequence>
<feature type="transmembrane region" description="Helical" evidence="1">
    <location>
        <begin position="55"/>
        <end position="72"/>
    </location>
</feature>
<dbReference type="AlphaFoldDB" id="A0A024G580"/>
<keyword evidence="1" id="KW-0472">Membrane</keyword>
<evidence type="ECO:0000313" key="2">
    <source>
        <dbReference type="EMBL" id="CCI41886.1"/>
    </source>
</evidence>
<evidence type="ECO:0000313" key="3">
    <source>
        <dbReference type="Proteomes" id="UP000053237"/>
    </source>
</evidence>